<feature type="transmembrane region" description="Helical" evidence="1">
    <location>
        <begin position="46"/>
        <end position="72"/>
    </location>
</feature>
<feature type="transmembrane region" description="Helical" evidence="1">
    <location>
        <begin position="201"/>
        <end position="219"/>
    </location>
</feature>
<evidence type="ECO:0000313" key="2">
    <source>
        <dbReference type="EMBL" id="AMW32380.1"/>
    </source>
</evidence>
<dbReference type="RefSeq" id="WP_014451289.1">
    <property type="nucleotide sequence ID" value="NZ_CP014334.2"/>
</dbReference>
<keyword evidence="1" id="KW-0472">Membrane</keyword>
<keyword evidence="3" id="KW-1185">Reference proteome</keyword>
<keyword evidence="1" id="KW-1133">Transmembrane helix</keyword>
<dbReference type="KEGG" id="fia:NA23_03100"/>
<feature type="transmembrane region" description="Helical" evidence="1">
    <location>
        <begin position="231"/>
        <end position="252"/>
    </location>
</feature>
<name>A0AAI8CL75_FERIS</name>
<evidence type="ECO:0008006" key="4">
    <source>
        <dbReference type="Google" id="ProtNLM"/>
    </source>
</evidence>
<organism evidence="2 3">
    <name type="scientific">Fervidobacterium islandicum</name>
    <dbReference type="NCBI Taxonomy" id="2423"/>
    <lineage>
        <taxon>Bacteria</taxon>
        <taxon>Thermotogati</taxon>
        <taxon>Thermotogota</taxon>
        <taxon>Thermotogae</taxon>
        <taxon>Thermotogales</taxon>
        <taxon>Fervidobacteriaceae</taxon>
        <taxon>Fervidobacterium</taxon>
    </lineage>
</organism>
<keyword evidence="1" id="KW-0812">Transmembrane</keyword>
<feature type="transmembrane region" description="Helical" evidence="1">
    <location>
        <begin position="12"/>
        <end position="34"/>
    </location>
</feature>
<dbReference type="AlphaFoldDB" id="A0AAI8CL75"/>
<sequence length="439" mass="50255">MVDILLDGLIIALSFLSFSTKINLLSIVSFALLFRIFKTKSKIETFILSLGYAVFVAIQSNFFASASLIFVLTYKRAKNKYTPFLIFSILLLSTPLSGLNNNFTYLPIFQAGTLLIYALKNFRDSKILYILPLILLIPLSGTTLKLAPALVPEIKPAEEYNLNVEVKRQEKPQNEARTGELQTSDLEISEKERKDLLVREIILSIQLLLTFALILISAVKAKLKFTKGTALGLLIIFAVTIFSTILFTISRINYQTNLYQSNSTDQIEREIISKQATVTWYAQNQKNLASQRNYSRLITILNVVGTCLIICSLIPLFKILLESGESTVLVEKENEDAAPLFFKTDFSFEEILQLEGLEFVKHAYLYIRKEFFKSFDHLTPYELLEVFKNDDFEFFTNLFVRYEYALERDIPFDEKNLKTSFERLVELLNRGGNEIESQG</sequence>
<proteinExistence type="predicted"/>
<reference evidence="2 3" key="1">
    <citation type="journal article" date="2015" name="Stand. Genomic Sci.">
        <title>Genome sequence of a native-feather degrading extremely thermophilic Eubacterium, Fervidobacterium islandicum AW-1.</title>
        <authorList>
            <person name="Lee Y.J."/>
            <person name="Jeong H."/>
            <person name="Park G.S."/>
            <person name="Kwak Y."/>
            <person name="Lee S.J."/>
            <person name="Lee S.J."/>
            <person name="Park M.K."/>
            <person name="Kim J.Y."/>
            <person name="Kang H.K."/>
            <person name="Shin J.H."/>
            <person name="Lee D.W."/>
        </authorList>
    </citation>
    <scope>NUCLEOTIDE SEQUENCE [LARGE SCALE GENOMIC DNA]</scope>
    <source>
        <strain evidence="2 3">AW-1</strain>
    </source>
</reference>
<gene>
    <name evidence="2" type="ORF">NA23_03100</name>
</gene>
<feature type="transmembrane region" description="Helical" evidence="1">
    <location>
        <begin position="84"/>
        <end position="106"/>
    </location>
</feature>
<protein>
    <recommendedName>
        <fullName evidence="4">DUF4129 domain-containing protein</fullName>
    </recommendedName>
</protein>
<dbReference type="EMBL" id="CP014334">
    <property type="protein sequence ID" value="AMW32380.1"/>
    <property type="molecule type" value="Genomic_DNA"/>
</dbReference>
<dbReference type="Proteomes" id="UP000093740">
    <property type="component" value="Chromosome"/>
</dbReference>
<feature type="transmembrane region" description="Helical" evidence="1">
    <location>
        <begin position="297"/>
        <end position="317"/>
    </location>
</feature>
<evidence type="ECO:0000313" key="3">
    <source>
        <dbReference type="Proteomes" id="UP000093740"/>
    </source>
</evidence>
<accession>A0AAI8CL75</accession>
<evidence type="ECO:0000256" key="1">
    <source>
        <dbReference type="SAM" id="Phobius"/>
    </source>
</evidence>